<dbReference type="Proteomes" id="UP000188879">
    <property type="component" value="Unassembled WGS sequence"/>
</dbReference>
<evidence type="ECO:0000313" key="1">
    <source>
        <dbReference type="EMBL" id="ONG48350.1"/>
    </source>
</evidence>
<reference evidence="1 2" key="1">
    <citation type="submission" date="2016-10" db="EMBL/GenBank/DDBJ databases">
        <title>Draft Genome sequence of Roseomonas sp. strain M3.</title>
        <authorList>
            <person name="Subhash Y."/>
            <person name="Lee S."/>
        </authorList>
    </citation>
    <scope>NUCLEOTIDE SEQUENCE [LARGE SCALE GENOMIC DNA]</scope>
    <source>
        <strain evidence="1 2">M3</strain>
    </source>
</reference>
<keyword evidence="2" id="KW-1185">Reference proteome</keyword>
<evidence type="ECO:0000313" key="2">
    <source>
        <dbReference type="Proteomes" id="UP000188879"/>
    </source>
</evidence>
<accession>A0A1V2GX36</accession>
<sequence length="256" mass="26626">MTPGRPDDLAQVPPIAGTARRDLARRDAVATPPGTLGAEAGAGYAAAARALSAVPPLGKPDVPIAEWTRGLDADAAGAADLAALLPGGPAGLAVPLALGLLRPDVRRWLGPERLAALAARLQLAEAEVVALLDAPPPLPASLGELQAWHARQLPMLGPAGGLVWLALFWRPDRGARVGPRPTARHALAAQLSLPATGRIDLRARLEEGRMDAVLETAQPLPRLTVLAMTEGFAAALHRLRLQGSLTVRHSAAERQT</sequence>
<proteinExistence type="predicted"/>
<dbReference type="AlphaFoldDB" id="A0A1V2GX36"/>
<protein>
    <submittedName>
        <fullName evidence="1">Uncharacterized protein</fullName>
    </submittedName>
</protein>
<name>A0A1V2GX36_9PROT</name>
<dbReference type="EMBL" id="MLCO01000248">
    <property type="protein sequence ID" value="ONG48350.1"/>
    <property type="molecule type" value="Genomic_DNA"/>
</dbReference>
<organism evidence="1 2">
    <name type="scientific">Teichococcus deserti</name>
    <dbReference type="NCBI Taxonomy" id="1817963"/>
    <lineage>
        <taxon>Bacteria</taxon>
        <taxon>Pseudomonadati</taxon>
        <taxon>Pseudomonadota</taxon>
        <taxon>Alphaproteobacteria</taxon>
        <taxon>Acetobacterales</taxon>
        <taxon>Roseomonadaceae</taxon>
        <taxon>Roseomonas</taxon>
    </lineage>
</organism>
<dbReference type="OrthoDB" id="7283111at2"/>
<dbReference type="RefSeq" id="WP_076959445.1">
    <property type="nucleotide sequence ID" value="NZ_MLCO01000248.1"/>
</dbReference>
<gene>
    <name evidence="1" type="ORF">BKE38_22030</name>
</gene>
<comment type="caution">
    <text evidence="1">The sequence shown here is derived from an EMBL/GenBank/DDBJ whole genome shotgun (WGS) entry which is preliminary data.</text>
</comment>